<feature type="transmembrane region" description="Helical" evidence="1">
    <location>
        <begin position="244"/>
        <end position="265"/>
    </location>
</feature>
<dbReference type="EMBL" id="CP110615">
    <property type="protein sequence ID" value="UZJ23978.1"/>
    <property type="molecule type" value="Genomic_DNA"/>
</dbReference>
<feature type="transmembrane region" description="Helical" evidence="1">
    <location>
        <begin position="364"/>
        <end position="382"/>
    </location>
</feature>
<dbReference type="Proteomes" id="UP001164965">
    <property type="component" value="Chromosome"/>
</dbReference>
<keyword evidence="1" id="KW-0812">Transmembrane</keyword>
<feature type="transmembrane region" description="Helical" evidence="1">
    <location>
        <begin position="48"/>
        <end position="69"/>
    </location>
</feature>
<feature type="transmembrane region" description="Helical" evidence="1">
    <location>
        <begin position="169"/>
        <end position="187"/>
    </location>
</feature>
<accession>A0ABY6NYF9</accession>
<sequence length="390" mass="39923">MTQVAARPDVRPAVVLAGVLLISLNLRAGLAAYPAVLEQVRTELGISSGVAGLVQSTALVAMGIGSFVAVRLSARYGRERAMTGAVAVLLAGSLLRYVPSLTALVVGSLGVGTGIGLAGVFLSGLVKEHLAQRAGLVTGLYVVSMLLGSTIASSAVVPLSGALGGPSHALATLAVPAAVALAGWLLVAARTMPPPERTATALPWRSPLARVFAAYMVLSSMQFYGWLTWLAPYYQDRGLSTSRAALLLSLLSLAQIPAALVFPALAERHHRWLAWALVAVGMSLVGAVGILVLPDGVLGPWPWVVLVAMGVGAGFPMALTLVSWKSRSPAEASGVTAVGLGVGYLGAAVAPLLMGVLHDLTGSFTAPLLVLLVAAVVMGLTARRFSLVQP</sequence>
<organism evidence="2 3">
    <name type="scientific">Rhodococcus antarcticus</name>
    <dbReference type="NCBI Taxonomy" id="2987751"/>
    <lineage>
        <taxon>Bacteria</taxon>
        <taxon>Bacillati</taxon>
        <taxon>Actinomycetota</taxon>
        <taxon>Actinomycetes</taxon>
        <taxon>Mycobacteriales</taxon>
        <taxon>Nocardiaceae</taxon>
        <taxon>Rhodococcus</taxon>
    </lineage>
</organism>
<dbReference type="InterPro" id="IPR052524">
    <property type="entry name" value="MFS_Cyanate_Porter"/>
</dbReference>
<dbReference type="RefSeq" id="WP_265382085.1">
    <property type="nucleotide sequence ID" value="NZ_CP110615.1"/>
</dbReference>
<dbReference type="InterPro" id="IPR036259">
    <property type="entry name" value="MFS_trans_sf"/>
</dbReference>
<feature type="transmembrane region" description="Helical" evidence="1">
    <location>
        <begin position="104"/>
        <end position="126"/>
    </location>
</feature>
<name>A0ABY6NYF9_9NOCA</name>
<dbReference type="PANTHER" id="PTHR23523:SF2">
    <property type="entry name" value="2-NITROIMIDAZOLE TRANSPORTER"/>
    <property type="match status" value="1"/>
</dbReference>
<protein>
    <submittedName>
        <fullName evidence="2">MFS transporter</fullName>
    </submittedName>
</protein>
<feature type="transmembrane region" description="Helical" evidence="1">
    <location>
        <begin position="81"/>
        <end position="98"/>
    </location>
</feature>
<keyword evidence="3" id="KW-1185">Reference proteome</keyword>
<feature type="transmembrane region" description="Helical" evidence="1">
    <location>
        <begin position="300"/>
        <end position="322"/>
    </location>
</feature>
<keyword evidence="1" id="KW-0472">Membrane</keyword>
<dbReference type="Pfam" id="PF07690">
    <property type="entry name" value="MFS_1"/>
    <property type="match status" value="1"/>
</dbReference>
<feature type="transmembrane region" description="Helical" evidence="1">
    <location>
        <begin position="138"/>
        <end position="157"/>
    </location>
</feature>
<keyword evidence="1" id="KW-1133">Transmembrane helix</keyword>
<dbReference type="InterPro" id="IPR011701">
    <property type="entry name" value="MFS"/>
</dbReference>
<feature type="transmembrane region" description="Helical" evidence="1">
    <location>
        <begin position="208"/>
        <end position="232"/>
    </location>
</feature>
<feature type="transmembrane region" description="Helical" evidence="1">
    <location>
        <begin position="334"/>
        <end position="358"/>
    </location>
</feature>
<dbReference type="PANTHER" id="PTHR23523">
    <property type="match status" value="1"/>
</dbReference>
<evidence type="ECO:0000313" key="3">
    <source>
        <dbReference type="Proteomes" id="UP001164965"/>
    </source>
</evidence>
<dbReference type="Gene3D" id="1.20.1250.20">
    <property type="entry name" value="MFS general substrate transporter like domains"/>
    <property type="match status" value="2"/>
</dbReference>
<evidence type="ECO:0000313" key="2">
    <source>
        <dbReference type="EMBL" id="UZJ23978.1"/>
    </source>
</evidence>
<evidence type="ECO:0000256" key="1">
    <source>
        <dbReference type="SAM" id="Phobius"/>
    </source>
</evidence>
<reference evidence="2" key="1">
    <citation type="submission" date="2022-10" db="EMBL/GenBank/DDBJ databases">
        <title>Rhodococcus sp.75.</title>
        <authorList>
            <person name="Sun M."/>
        </authorList>
    </citation>
    <scope>NUCLEOTIDE SEQUENCE</scope>
    <source>
        <strain evidence="2">75</strain>
    </source>
</reference>
<dbReference type="SUPFAM" id="SSF103473">
    <property type="entry name" value="MFS general substrate transporter"/>
    <property type="match status" value="1"/>
</dbReference>
<gene>
    <name evidence="2" type="ORF">RHODO2019_12390</name>
</gene>
<feature type="transmembrane region" description="Helical" evidence="1">
    <location>
        <begin position="272"/>
        <end position="294"/>
    </location>
</feature>
<proteinExistence type="predicted"/>